<dbReference type="AlphaFoldDB" id="A0AAD9ZML6"/>
<keyword evidence="2" id="KW-1185">Reference proteome</keyword>
<proteinExistence type="predicted"/>
<dbReference type="EMBL" id="JANJYJ010000010">
    <property type="protein sequence ID" value="KAK3184971.1"/>
    <property type="molecule type" value="Genomic_DNA"/>
</dbReference>
<sequence>MTVGEVFLSAFLQVLFDRTRFELLSSPFSFETLLCLLQSSLKAMNSMKSSCSLPEMNSPSNLRHLEIKECQALPFLPDGLMPNENLPLEFLVIDGCSSLESFPDGDLPLNSSASSSNSSSSSL</sequence>
<organism evidence="1 2">
    <name type="scientific">Dipteronia sinensis</name>
    <dbReference type="NCBI Taxonomy" id="43782"/>
    <lineage>
        <taxon>Eukaryota</taxon>
        <taxon>Viridiplantae</taxon>
        <taxon>Streptophyta</taxon>
        <taxon>Embryophyta</taxon>
        <taxon>Tracheophyta</taxon>
        <taxon>Spermatophyta</taxon>
        <taxon>Magnoliopsida</taxon>
        <taxon>eudicotyledons</taxon>
        <taxon>Gunneridae</taxon>
        <taxon>Pentapetalae</taxon>
        <taxon>rosids</taxon>
        <taxon>malvids</taxon>
        <taxon>Sapindales</taxon>
        <taxon>Sapindaceae</taxon>
        <taxon>Hippocastanoideae</taxon>
        <taxon>Acereae</taxon>
        <taxon>Dipteronia</taxon>
    </lineage>
</organism>
<gene>
    <name evidence="1" type="ORF">Dsin_032257</name>
</gene>
<protein>
    <submittedName>
        <fullName evidence="1">Uncharacterized protein</fullName>
    </submittedName>
</protein>
<reference evidence="1" key="1">
    <citation type="journal article" date="2023" name="Plant J.">
        <title>Genome sequences and population genomics provide insights into the demographic history, inbreeding, and mutation load of two 'living fossil' tree species of Dipteronia.</title>
        <authorList>
            <person name="Feng Y."/>
            <person name="Comes H.P."/>
            <person name="Chen J."/>
            <person name="Zhu S."/>
            <person name="Lu R."/>
            <person name="Zhang X."/>
            <person name="Li P."/>
            <person name="Qiu J."/>
            <person name="Olsen K.M."/>
            <person name="Qiu Y."/>
        </authorList>
    </citation>
    <scope>NUCLEOTIDE SEQUENCE</scope>
    <source>
        <strain evidence="1">NBL</strain>
    </source>
</reference>
<evidence type="ECO:0000313" key="2">
    <source>
        <dbReference type="Proteomes" id="UP001281410"/>
    </source>
</evidence>
<evidence type="ECO:0000313" key="1">
    <source>
        <dbReference type="EMBL" id="KAK3184971.1"/>
    </source>
</evidence>
<name>A0AAD9ZML6_9ROSI</name>
<comment type="caution">
    <text evidence="1">The sequence shown here is derived from an EMBL/GenBank/DDBJ whole genome shotgun (WGS) entry which is preliminary data.</text>
</comment>
<dbReference type="Proteomes" id="UP001281410">
    <property type="component" value="Unassembled WGS sequence"/>
</dbReference>
<accession>A0AAD9ZML6</accession>